<dbReference type="Pfam" id="PF24535">
    <property type="entry name" value="DUF7598"/>
    <property type="match status" value="1"/>
</dbReference>
<feature type="transmembrane region" description="Helical" evidence="2">
    <location>
        <begin position="12"/>
        <end position="32"/>
    </location>
</feature>
<evidence type="ECO:0000259" key="3">
    <source>
        <dbReference type="Pfam" id="PF24535"/>
    </source>
</evidence>
<dbReference type="InterPro" id="IPR056019">
    <property type="entry name" value="DUF7598"/>
</dbReference>
<keyword evidence="2" id="KW-0812">Transmembrane</keyword>
<reference evidence="4" key="1">
    <citation type="submission" date="2020-05" db="EMBL/GenBank/DDBJ databases">
        <title>Mycena genomes resolve the evolution of fungal bioluminescence.</title>
        <authorList>
            <person name="Tsai I.J."/>
        </authorList>
    </citation>
    <scope>NUCLEOTIDE SEQUENCE</scope>
    <source>
        <strain evidence="4">CCC161011</strain>
    </source>
</reference>
<evidence type="ECO:0000313" key="5">
    <source>
        <dbReference type="Proteomes" id="UP000620124"/>
    </source>
</evidence>
<feature type="domain" description="DUF7598" evidence="3">
    <location>
        <begin position="72"/>
        <end position="130"/>
    </location>
</feature>
<evidence type="ECO:0000256" key="2">
    <source>
        <dbReference type="SAM" id="Phobius"/>
    </source>
</evidence>
<feature type="region of interest" description="Disordered" evidence="1">
    <location>
        <begin position="251"/>
        <end position="299"/>
    </location>
</feature>
<feature type="transmembrane region" description="Helical" evidence="2">
    <location>
        <begin position="135"/>
        <end position="157"/>
    </location>
</feature>
<feature type="compositionally biased region" description="Low complexity" evidence="1">
    <location>
        <begin position="253"/>
        <end position="278"/>
    </location>
</feature>
<feature type="transmembrane region" description="Helical" evidence="2">
    <location>
        <begin position="103"/>
        <end position="129"/>
    </location>
</feature>
<gene>
    <name evidence="4" type="ORF">MVEN_02012400</name>
</gene>
<dbReference type="OrthoDB" id="5327148at2759"/>
<name>A0A8H6XAX7_9AGAR</name>
<proteinExistence type="predicted"/>
<comment type="caution">
    <text evidence="4">The sequence shown here is derived from an EMBL/GenBank/DDBJ whole genome shotgun (WGS) entry which is preliminary data.</text>
</comment>
<feature type="transmembrane region" description="Helical" evidence="2">
    <location>
        <begin position="71"/>
        <end position="91"/>
    </location>
</feature>
<dbReference type="EMBL" id="JACAZI010000021">
    <property type="protein sequence ID" value="KAF7337893.1"/>
    <property type="molecule type" value="Genomic_DNA"/>
</dbReference>
<sequence length="420" mass="45866">MARLVFLGLNAARVLSVVALLLVFSSSILVMVTNIKAVNRFQADRITNSTDSMLDCDYIEGSTVPNQPAGVFWAVVAGLLIIFQVIILLLSELGWPAVFFDRFFPVLGADFGLGALGIFQCLIGAQILSHHVDDFTLVSAFFLFSIGCLNMLLGLIFREGAKSKRSLRGKRDANKGPIIAAGPQFVNANANAASPQFVNNVFPDPEKAGTDNVSFASWKSTDKAGYGFGRQGEKAAGLRGFILQRPEESLPRYASPTPTYAAAPPAPEQRAPSPSRSHSGSHKSGKSRSHRSRREPSPRAQRLLALVDVHLVELRLPHVVPRDDPDPGLAPPRDAPRRSMAMRPRRPSTGGTPARSELRVRPRTSTRNKIDTNDRSDGCAVYGPSAYTRLLTHITDFTCYVTLFARQKLRLPTRPPTRLG</sequence>
<keyword evidence="2" id="KW-0472">Membrane</keyword>
<organism evidence="4 5">
    <name type="scientific">Mycena venus</name>
    <dbReference type="NCBI Taxonomy" id="2733690"/>
    <lineage>
        <taxon>Eukaryota</taxon>
        <taxon>Fungi</taxon>
        <taxon>Dikarya</taxon>
        <taxon>Basidiomycota</taxon>
        <taxon>Agaricomycotina</taxon>
        <taxon>Agaricomycetes</taxon>
        <taxon>Agaricomycetidae</taxon>
        <taxon>Agaricales</taxon>
        <taxon>Marasmiineae</taxon>
        <taxon>Mycenaceae</taxon>
        <taxon>Mycena</taxon>
    </lineage>
</organism>
<evidence type="ECO:0000256" key="1">
    <source>
        <dbReference type="SAM" id="MobiDB-lite"/>
    </source>
</evidence>
<dbReference type="AlphaFoldDB" id="A0A8H6XAX7"/>
<protein>
    <recommendedName>
        <fullName evidence="3">DUF7598 domain-containing protein</fullName>
    </recommendedName>
</protein>
<feature type="region of interest" description="Disordered" evidence="1">
    <location>
        <begin position="319"/>
        <end position="372"/>
    </location>
</feature>
<evidence type="ECO:0000313" key="4">
    <source>
        <dbReference type="EMBL" id="KAF7337893.1"/>
    </source>
</evidence>
<dbReference type="Proteomes" id="UP000620124">
    <property type="component" value="Unassembled WGS sequence"/>
</dbReference>
<accession>A0A8H6XAX7</accession>
<keyword evidence="5" id="KW-1185">Reference proteome</keyword>
<keyword evidence="2" id="KW-1133">Transmembrane helix</keyword>
<feature type="compositionally biased region" description="Basic residues" evidence="1">
    <location>
        <begin position="279"/>
        <end position="293"/>
    </location>
</feature>